<evidence type="ECO:0000313" key="3">
    <source>
        <dbReference type="EMBL" id="SER52336.1"/>
    </source>
</evidence>
<reference evidence="4" key="1">
    <citation type="submission" date="2016-10" db="EMBL/GenBank/DDBJ databases">
        <authorList>
            <person name="Varghese N."/>
            <person name="Submissions S."/>
        </authorList>
    </citation>
    <scope>NUCLEOTIDE SEQUENCE [LARGE SCALE GENOMIC DNA]</scope>
    <source>
        <strain evidence="4">DSM 25055</strain>
    </source>
</reference>
<dbReference type="RefSeq" id="WP_090620909.1">
    <property type="nucleotide sequence ID" value="NZ_FOFD01000006.1"/>
</dbReference>
<protein>
    <submittedName>
        <fullName evidence="3">Calcineurin-like phosphoesterase superfamily domain-containing protein</fullName>
    </submittedName>
</protein>
<dbReference type="EMBL" id="FOFD01000006">
    <property type="protein sequence ID" value="SER52336.1"/>
    <property type="molecule type" value="Genomic_DNA"/>
</dbReference>
<proteinExistence type="predicted"/>
<keyword evidence="4" id="KW-1185">Reference proteome</keyword>
<dbReference type="AlphaFoldDB" id="A0A1H9PVN5"/>
<organism evidence="3 4">
    <name type="scientific">Natrinema salaciae</name>
    <dbReference type="NCBI Taxonomy" id="1186196"/>
    <lineage>
        <taxon>Archaea</taxon>
        <taxon>Methanobacteriati</taxon>
        <taxon>Methanobacteriota</taxon>
        <taxon>Stenosarchaea group</taxon>
        <taxon>Halobacteria</taxon>
        <taxon>Halobacteriales</taxon>
        <taxon>Natrialbaceae</taxon>
        <taxon>Natrinema</taxon>
    </lineage>
</organism>
<name>A0A1H9PVN5_9EURY</name>
<feature type="compositionally biased region" description="Polar residues" evidence="1">
    <location>
        <begin position="292"/>
        <end position="302"/>
    </location>
</feature>
<dbReference type="Proteomes" id="UP000199114">
    <property type="component" value="Unassembled WGS sequence"/>
</dbReference>
<dbReference type="STRING" id="1186196.SAMN04489841_3999"/>
<feature type="region of interest" description="Disordered" evidence="1">
    <location>
        <begin position="283"/>
        <end position="302"/>
    </location>
</feature>
<accession>A0A1H9PVN5</accession>
<feature type="domain" description="Calcineurin-like phosphoesterase" evidence="2">
    <location>
        <begin position="5"/>
        <end position="151"/>
    </location>
</feature>
<evidence type="ECO:0000256" key="1">
    <source>
        <dbReference type="SAM" id="MobiDB-lite"/>
    </source>
</evidence>
<dbReference type="InterPro" id="IPR029052">
    <property type="entry name" value="Metallo-depent_PP-like"/>
</dbReference>
<dbReference type="InterPro" id="IPR024654">
    <property type="entry name" value="Calcineurin-like_PHP_lpxH"/>
</dbReference>
<dbReference type="SUPFAM" id="SSF56300">
    <property type="entry name" value="Metallo-dependent phosphatases"/>
    <property type="match status" value="1"/>
</dbReference>
<sequence>MEGQRLLVMGDNHGDTESLETVVEETEGAEFDYIVHTGDITDAHRRGVGTAADQLRELEPLFADLAERGGLVYIYGNRDSERGGDKHVTDRYELSPGTRLPKGGAVEVAGQRFTADPDDVGDDDVLVTHGQLPEPFYSFDGRAYFCGHTHRGWHRGRALNSAHLKKVQKGYLGAYFIVELDGDGLQVECRGIDESWTAIECPDHSWYGTQFQPEKFGCRLCKFGSAEALREVAWTAYASHVDEPGEDAIDATDLVSGVLALLDGADDAEEQFRAYLDALLEQPGPHDPLQPSDGNPTTLVPR</sequence>
<gene>
    <name evidence="3" type="ORF">SAMN04489841_3999</name>
</gene>
<dbReference type="Pfam" id="PF12850">
    <property type="entry name" value="Metallophos_2"/>
    <property type="match status" value="1"/>
</dbReference>
<evidence type="ECO:0000259" key="2">
    <source>
        <dbReference type="Pfam" id="PF12850"/>
    </source>
</evidence>
<dbReference type="OrthoDB" id="7513at2157"/>
<evidence type="ECO:0000313" key="4">
    <source>
        <dbReference type="Proteomes" id="UP000199114"/>
    </source>
</evidence>
<dbReference type="Gene3D" id="3.60.21.10">
    <property type="match status" value="1"/>
</dbReference>